<evidence type="ECO:0000256" key="6">
    <source>
        <dbReference type="PIRSR" id="PIRSR038994-1"/>
    </source>
</evidence>
<keyword evidence="2 7" id="KW-0479">Metal-binding</keyword>
<comment type="caution">
    <text evidence="9">The sequence shown here is derived from an EMBL/GenBank/DDBJ whole genome shotgun (WGS) entry which is preliminary data.</text>
</comment>
<evidence type="ECO:0000259" key="8">
    <source>
        <dbReference type="Pfam" id="PF01979"/>
    </source>
</evidence>
<sequence length="381" mass="40104">MKTLIKNAHVISPGIDLAGGSVLVEDGKIAQVCGAGAPVPAADETLDAGGQMLMPGFIDIHSHGAGGADTCDGTVEALEKIVSCKIKEGVTTWLPTTLTLGYDTLEKVMRAVAEYRKAPRSVKIPGVHLEGPFVNPKMCGAQNPDFLKNPDYAIVEKLNAIAPVLVITLAPELEGATDFIAKATALGVRCSAGHSAATHAQFLAAKAAGLAHLTHFCNQMSPLHHREIGLVGSGFLDSTIKAEMICDKVHLCPDMLATAFKVMTPERIMMITDSLACSGLPDGPSQLGGLPIMVKNGEARLMSGNLAGSTLNYSLGIRNIREITGLPLSEIVKATSWNQAQSLGLHDRGKIAPGFAADFVLLGEDFLVTKAFVDGVCKFER</sequence>
<organism evidence="9 10">
    <name type="scientific">Candidatus Spyradosoma merdigallinarum</name>
    <dbReference type="NCBI Taxonomy" id="2840950"/>
    <lineage>
        <taxon>Bacteria</taxon>
        <taxon>Pseudomonadati</taxon>
        <taxon>Verrucomicrobiota</taxon>
        <taxon>Opitutia</taxon>
        <taxon>Opitutia incertae sedis</taxon>
        <taxon>Candidatus Spyradosoma</taxon>
    </lineage>
</organism>
<dbReference type="InterPro" id="IPR003764">
    <property type="entry name" value="GlcNAc_6-P_deAcase"/>
</dbReference>
<dbReference type="Pfam" id="PF01979">
    <property type="entry name" value="Amidohydro_1"/>
    <property type="match status" value="1"/>
</dbReference>
<dbReference type="EMBL" id="DVOG01000016">
    <property type="protein sequence ID" value="HIV03601.1"/>
    <property type="molecule type" value="Genomic_DNA"/>
</dbReference>
<reference evidence="9" key="2">
    <citation type="journal article" date="2021" name="PeerJ">
        <title>Extensive microbial diversity within the chicken gut microbiome revealed by metagenomics and culture.</title>
        <authorList>
            <person name="Gilroy R."/>
            <person name="Ravi A."/>
            <person name="Getino M."/>
            <person name="Pursley I."/>
            <person name="Horton D.L."/>
            <person name="Alikhan N.F."/>
            <person name="Baker D."/>
            <person name="Gharbi K."/>
            <person name="Hall N."/>
            <person name="Watson M."/>
            <person name="Adriaenssens E.M."/>
            <person name="Foster-Nyarko E."/>
            <person name="Jarju S."/>
            <person name="Secka A."/>
            <person name="Antonio M."/>
            <person name="Oren A."/>
            <person name="Chaudhuri R.R."/>
            <person name="La Ragione R."/>
            <person name="Hildebrand F."/>
            <person name="Pallen M.J."/>
        </authorList>
    </citation>
    <scope>NUCLEOTIDE SEQUENCE</scope>
    <source>
        <strain evidence="9">10669</strain>
    </source>
</reference>
<dbReference type="AlphaFoldDB" id="A0A9D1NJB1"/>
<dbReference type="SUPFAM" id="SSF51338">
    <property type="entry name" value="Composite domain of metallo-dependent hydrolases"/>
    <property type="match status" value="1"/>
</dbReference>
<name>A0A9D1NJB1_9BACT</name>
<evidence type="ECO:0000256" key="4">
    <source>
        <dbReference type="ARBA" id="ARBA00023277"/>
    </source>
</evidence>
<evidence type="ECO:0000256" key="5">
    <source>
        <dbReference type="PIRNR" id="PIRNR038994"/>
    </source>
</evidence>
<evidence type="ECO:0000256" key="3">
    <source>
        <dbReference type="ARBA" id="ARBA00022801"/>
    </source>
</evidence>
<dbReference type="Proteomes" id="UP000886812">
    <property type="component" value="Unassembled WGS sequence"/>
</dbReference>
<keyword evidence="3 5" id="KW-0378">Hydrolase</keyword>
<accession>A0A9D1NJB1</accession>
<dbReference type="GO" id="GO:0006046">
    <property type="term" value="P:N-acetylglucosamine catabolic process"/>
    <property type="evidence" value="ECO:0007669"/>
    <property type="project" value="TreeGrafter"/>
</dbReference>
<evidence type="ECO:0000256" key="1">
    <source>
        <dbReference type="ARBA" id="ARBA00010716"/>
    </source>
</evidence>
<dbReference type="GO" id="GO:0008448">
    <property type="term" value="F:N-acetylglucosamine-6-phosphate deacetylase activity"/>
    <property type="evidence" value="ECO:0007669"/>
    <property type="project" value="UniProtKB-EC"/>
</dbReference>
<gene>
    <name evidence="9" type="primary">nagA</name>
    <name evidence="9" type="ORF">IAC75_00410</name>
</gene>
<proteinExistence type="inferred from homology"/>
<feature type="binding site" evidence="7">
    <location>
        <position position="130"/>
    </location>
    <ligand>
        <name>Zn(2+)</name>
        <dbReference type="ChEBI" id="CHEBI:29105"/>
    </ligand>
</feature>
<reference evidence="9" key="1">
    <citation type="submission" date="2020-10" db="EMBL/GenBank/DDBJ databases">
        <authorList>
            <person name="Gilroy R."/>
        </authorList>
    </citation>
    <scope>NUCLEOTIDE SEQUENCE</scope>
    <source>
        <strain evidence="9">10669</strain>
    </source>
</reference>
<evidence type="ECO:0000313" key="9">
    <source>
        <dbReference type="EMBL" id="HIV03601.1"/>
    </source>
</evidence>
<feature type="binding site" evidence="7">
    <location>
        <position position="194"/>
    </location>
    <ligand>
        <name>Zn(2+)</name>
        <dbReference type="ChEBI" id="CHEBI:29105"/>
    </ligand>
</feature>
<dbReference type="PIRSF" id="PIRSF038994">
    <property type="entry name" value="NagA"/>
    <property type="match status" value="1"/>
</dbReference>
<dbReference type="InterPro" id="IPR011059">
    <property type="entry name" value="Metal-dep_hydrolase_composite"/>
</dbReference>
<dbReference type="SUPFAM" id="SSF51556">
    <property type="entry name" value="Metallo-dependent hydrolases"/>
    <property type="match status" value="1"/>
</dbReference>
<evidence type="ECO:0000256" key="7">
    <source>
        <dbReference type="PIRSR" id="PIRSR038994-3"/>
    </source>
</evidence>
<protein>
    <submittedName>
        <fullName evidence="9">N-acetylglucosamine-6-phosphate deacetylase</fullName>
        <ecNumber evidence="9">3.5.1.25</ecNumber>
    </submittedName>
</protein>
<feature type="domain" description="Amidohydrolase-related" evidence="8">
    <location>
        <begin position="52"/>
        <end position="375"/>
    </location>
</feature>
<evidence type="ECO:0000256" key="2">
    <source>
        <dbReference type="ARBA" id="ARBA00022723"/>
    </source>
</evidence>
<dbReference type="PANTHER" id="PTHR11113">
    <property type="entry name" value="N-ACETYLGLUCOSAMINE-6-PHOSPHATE DEACETYLASE"/>
    <property type="match status" value="1"/>
</dbReference>
<dbReference type="GO" id="GO:0046872">
    <property type="term" value="F:metal ion binding"/>
    <property type="evidence" value="ECO:0007669"/>
    <property type="project" value="UniProtKB-KW"/>
</dbReference>
<dbReference type="Gene3D" id="2.30.40.10">
    <property type="entry name" value="Urease, subunit C, domain 1"/>
    <property type="match status" value="1"/>
</dbReference>
<comment type="cofactor">
    <cofactor evidence="7">
        <name>a divalent metal cation</name>
        <dbReference type="ChEBI" id="CHEBI:60240"/>
    </cofactor>
    <text evidence="7">Binds 1 divalent metal cation per subunit.</text>
</comment>
<dbReference type="InterPro" id="IPR032466">
    <property type="entry name" value="Metal_Hydrolase"/>
</dbReference>
<comment type="similarity">
    <text evidence="1 5">Belongs to the metallo-dependent hydrolases superfamily. NagA family.</text>
</comment>
<dbReference type="CDD" id="cd00854">
    <property type="entry name" value="NagA"/>
    <property type="match status" value="1"/>
</dbReference>
<keyword evidence="4 5" id="KW-0119">Carbohydrate metabolism</keyword>
<evidence type="ECO:0000313" key="10">
    <source>
        <dbReference type="Proteomes" id="UP000886812"/>
    </source>
</evidence>
<dbReference type="EC" id="3.5.1.25" evidence="9"/>
<feature type="active site" description="Proton donor/acceptor" evidence="6">
    <location>
        <position position="273"/>
    </location>
</feature>
<dbReference type="Gene3D" id="3.20.20.140">
    <property type="entry name" value="Metal-dependent hydrolases"/>
    <property type="match status" value="1"/>
</dbReference>
<dbReference type="NCBIfam" id="TIGR00221">
    <property type="entry name" value="nagA"/>
    <property type="match status" value="1"/>
</dbReference>
<dbReference type="PANTHER" id="PTHR11113:SF14">
    <property type="entry name" value="N-ACETYLGLUCOSAMINE-6-PHOSPHATE DEACETYLASE"/>
    <property type="match status" value="1"/>
</dbReference>
<dbReference type="InterPro" id="IPR006680">
    <property type="entry name" value="Amidohydro-rel"/>
</dbReference>
<feature type="binding site" evidence="7">
    <location>
        <position position="215"/>
    </location>
    <ligand>
        <name>Zn(2+)</name>
        <dbReference type="ChEBI" id="CHEBI:29105"/>
    </ligand>
</feature>